<reference evidence="2" key="1">
    <citation type="journal article" date="2014" name="Front. Microbiol.">
        <title>High frequency of phylogenetically diverse reductive dehalogenase-homologous genes in deep subseafloor sedimentary metagenomes.</title>
        <authorList>
            <person name="Kawai M."/>
            <person name="Futagami T."/>
            <person name="Toyoda A."/>
            <person name="Takaki Y."/>
            <person name="Nishi S."/>
            <person name="Hori S."/>
            <person name="Arai W."/>
            <person name="Tsubouchi T."/>
            <person name="Morono Y."/>
            <person name="Uchiyama I."/>
            <person name="Ito T."/>
            <person name="Fujiyama A."/>
            <person name="Inagaki F."/>
            <person name="Takami H."/>
        </authorList>
    </citation>
    <scope>NUCLEOTIDE SEQUENCE</scope>
    <source>
        <strain evidence="2">Expedition CK06-06</strain>
    </source>
</reference>
<protein>
    <submittedName>
        <fullName evidence="2">Uncharacterized protein</fullName>
    </submittedName>
</protein>
<keyword evidence="1" id="KW-0472">Membrane</keyword>
<dbReference type="AlphaFoldDB" id="X0U6T3"/>
<dbReference type="EMBL" id="BARS01026486">
    <property type="protein sequence ID" value="GAG01285.1"/>
    <property type="molecule type" value="Genomic_DNA"/>
</dbReference>
<keyword evidence="1" id="KW-0812">Transmembrane</keyword>
<feature type="non-terminal residue" evidence="2">
    <location>
        <position position="1"/>
    </location>
</feature>
<feature type="transmembrane region" description="Helical" evidence="1">
    <location>
        <begin position="84"/>
        <end position="106"/>
    </location>
</feature>
<keyword evidence="1" id="KW-1133">Transmembrane helix</keyword>
<accession>X0U6T3</accession>
<feature type="transmembrane region" description="Helical" evidence="1">
    <location>
        <begin position="6"/>
        <end position="26"/>
    </location>
</feature>
<evidence type="ECO:0000313" key="2">
    <source>
        <dbReference type="EMBL" id="GAG01285.1"/>
    </source>
</evidence>
<comment type="caution">
    <text evidence="2">The sequence shown here is derived from an EMBL/GenBank/DDBJ whole genome shotgun (WGS) entry which is preliminary data.</text>
</comment>
<organism evidence="2">
    <name type="scientific">marine sediment metagenome</name>
    <dbReference type="NCBI Taxonomy" id="412755"/>
    <lineage>
        <taxon>unclassified sequences</taxon>
        <taxon>metagenomes</taxon>
        <taxon>ecological metagenomes</taxon>
    </lineage>
</organism>
<feature type="transmembrane region" description="Helical" evidence="1">
    <location>
        <begin position="242"/>
        <end position="263"/>
    </location>
</feature>
<feature type="transmembrane region" description="Helical" evidence="1">
    <location>
        <begin position="211"/>
        <end position="230"/>
    </location>
</feature>
<feature type="transmembrane region" description="Helical" evidence="1">
    <location>
        <begin position="149"/>
        <end position="168"/>
    </location>
</feature>
<feature type="transmembrane region" description="Helical" evidence="1">
    <location>
        <begin position="118"/>
        <end position="137"/>
    </location>
</feature>
<feature type="transmembrane region" description="Helical" evidence="1">
    <location>
        <begin position="58"/>
        <end position="77"/>
    </location>
</feature>
<proteinExistence type="predicted"/>
<feature type="non-terminal residue" evidence="2">
    <location>
        <position position="266"/>
    </location>
</feature>
<feature type="transmembrane region" description="Helical" evidence="1">
    <location>
        <begin position="33"/>
        <end position="52"/>
    </location>
</feature>
<sequence>AGLILASYYWILFALTGGAALVGLSLMNWRWGIYGLLLYLPFAGVPVLAMYPATRVPLLLKDFLFVIPAYVGFLASCTMRKKPILFPGAPVVLLVALAALVIIQLFNPVLHNRLVGLIGLKIWLFYVPLFFLGYHLLDSKKQLLHVLRLMIWVAVVPAAIGVIEAILISRGYADIVYSLYGPAAPAVTQRFMETVFLGGGFLRRVPSTFTFVTQYYAFTMSMTAVGYALWRAERVQGRRSVVISFAFGLIILAALLSGSRAPFIMI</sequence>
<evidence type="ECO:0000256" key="1">
    <source>
        <dbReference type="SAM" id="Phobius"/>
    </source>
</evidence>
<gene>
    <name evidence="2" type="ORF">S01H1_41737</name>
</gene>
<name>X0U6T3_9ZZZZ</name>